<sequence length="141" mass="15495">MAQCLATLVNTLDVKRRHVVDESTSTDGQLAKAYTQHVAGDMALVLGALRSKFHGQLAGIDSDEDYSPCHYCNRDIRMHGEHKVGRKQNPIRIQDRNLTRTNMLAAHQAQAQKPADHHGPSVVAVPASGKSDDFLKDSVEL</sequence>
<comment type="caution">
    <text evidence="2">The sequence shown here is derived from an EMBL/GenBank/DDBJ whole genome shotgun (WGS) entry which is preliminary data.</text>
</comment>
<evidence type="ECO:0000313" key="4">
    <source>
        <dbReference type="EMBL" id="KAE9994618.1"/>
    </source>
</evidence>
<evidence type="ECO:0000313" key="5">
    <source>
        <dbReference type="Proteomes" id="UP000447873"/>
    </source>
</evidence>
<dbReference type="Proteomes" id="UP000447873">
    <property type="component" value="Unassembled WGS sequence"/>
</dbReference>
<evidence type="ECO:0000313" key="3">
    <source>
        <dbReference type="EMBL" id="KAE9983552.1"/>
    </source>
</evidence>
<evidence type="ECO:0000313" key="6">
    <source>
        <dbReference type="Proteomes" id="UP000490939"/>
    </source>
</evidence>
<evidence type="ECO:0000313" key="2">
    <source>
        <dbReference type="EMBL" id="KAE9980589.1"/>
    </source>
</evidence>
<dbReference type="EMBL" id="WNWS01000101">
    <property type="protein sequence ID" value="KAE9980589.1"/>
    <property type="molecule type" value="Genomic_DNA"/>
</dbReference>
<proteinExistence type="predicted"/>
<dbReference type="EMBL" id="WNWR01000004">
    <property type="protein sequence ID" value="KAE9994618.1"/>
    <property type="molecule type" value="Genomic_DNA"/>
</dbReference>
<dbReference type="AlphaFoldDB" id="A0A8H3Z0F9"/>
<protein>
    <submittedName>
        <fullName evidence="2">Uncharacterized protein</fullName>
    </submittedName>
</protein>
<feature type="compositionally biased region" description="Basic and acidic residues" evidence="1">
    <location>
        <begin position="130"/>
        <end position="141"/>
    </location>
</feature>
<feature type="region of interest" description="Disordered" evidence="1">
    <location>
        <begin position="106"/>
        <end position="141"/>
    </location>
</feature>
<organism evidence="2 5">
    <name type="scientific">Venturia inaequalis</name>
    <name type="common">Apple scab fungus</name>
    <dbReference type="NCBI Taxonomy" id="5025"/>
    <lineage>
        <taxon>Eukaryota</taxon>
        <taxon>Fungi</taxon>
        <taxon>Dikarya</taxon>
        <taxon>Ascomycota</taxon>
        <taxon>Pezizomycotina</taxon>
        <taxon>Dothideomycetes</taxon>
        <taxon>Pleosporomycetidae</taxon>
        <taxon>Venturiales</taxon>
        <taxon>Venturiaceae</taxon>
        <taxon>Venturia</taxon>
    </lineage>
</organism>
<evidence type="ECO:0000256" key="1">
    <source>
        <dbReference type="SAM" id="MobiDB-lite"/>
    </source>
</evidence>
<name>A0A8H3Z0F9_VENIN</name>
<dbReference type="Proteomes" id="UP000490939">
    <property type="component" value="Unassembled WGS sequence"/>
</dbReference>
<dbReference type="Proteomes" id="UP000433883">
    <property type="component" value="Unassembled WGS sequence"/>
</dbReference>
<keyword evidence="6" id="KW-1185">Reference proteome</keyword>
<dbReference type="EMBL" id="WNWQ01000027">
    <property type="protein sequence ID" value="KAE9983552.1"/>
    <property type="molecule type" value="Genomic_DNA"/>
</dbReference>
<reference evidence="2 5" key="1">
    <citation type="submission" date="2018-12" db="EMBL/GenBank/DDBJ databases">
        <title>Venturia inaequalis Genome Resource.</title>
        <authorList>
            <person name="Lichtner F.J."/>
        </authorList>
    </citation>
    <scope>NUCLEOTIDE SEQUENCE [LARGE SCALE GENOMIC DNA]</scope>
    <source>
        <strain evidence="2 5">120213</strain>
        <strain evidence="3">Bline_iso_100314</strain>
        <strain evidence="4 6">DMI_063113</strain>
    </source>
</reference>
<accession>A0A8H3Z0F9</accession>
<gene>
    <name evidence="3" type="ORF">BLS_004134</name>
    <name evidence="4" type="ORF">EG327_006761</name>
    <name evidence="2" type="ORF">EG328_000226</name>
</gene>